<dbReference type="PANTHER" id="PTHR23077:SF171">
    <property type="entry name" value="NUCLEAR VALOSIN-CONTAINING PROTEIN-LIKE"/>
    <property type="match status" value="1"/>
</dbReference>
<dbReference type="SMART" id="SM00382">
    <property type="entry name" value="AAA"/>
    <property type="match status" value="2"/>
</dbReference>
<feature type="compositionally biased region" description="Basic and acidic residues" evidence="4">
    <location>
        <begin position="584"/>
        <end position="600"/>
    </location>
</feature>
<dbReference type="InterPro" id="IPR003593">
    <property type="entry name" value="AAA+_ATPase"/>
</dbReference>
<dbReference type="GO" id="GO:0005634">
    <property type="term" value="C:nucleus"/>
    <property type="evidence" value="ECO:0007669"/>
    <property type="project" value="TreeGrafter"/>
</dbReference>
<evidence type="ECO:0000256" key="3">
    <source>
        <dbReference type="ARBA" id="ARBA00022840"/>
    </source>
</evidence>
<dbReference type="Gene3D" id="3.40.50.300">
    <property type="entry name" value="P-loop containing nucleotide triphosphate hydrolases"/>
    <property type="match status" value="2"/>
</dbReference>
<dbReference type="EMBL" id="OU963864">
    <property type="protein sequence ID" value="CAH0387758.1"/>
    <property type="molecule type" value="Genomic_DNA"/>
</dbReference>
<evidence type="ECO:0000256" key="1">
    <source>
        <dbReference type="ARBA" id="ARBA00006914"/>
    </source>
</evidence>
<keyword evidence="7" id="KW-1185">Reference proteome</keyword>
<evidence type="ECO:0000256" key="4">
    <source>
        <dbReference type="SAM" id="MobiDB-lite"/>
    </source>
</evidence>
<evidence type="ECO:0000313" key="6">
    <source>
        <dbReference type="EMBL" id="CAH0387758.1"/>
    </source>
</evidence>
<feature type="region of interest" description="Disordered" evidence="4">
    <location>
        <begin position="1"/>
        <end position="21"/>
    </location>
</feature>
<dbReference type="InterPro" id="IPR031996">
    <property type="entry name" value="NVL2_nucleolin-bd"/>
</dbReference>
<dbReference type="Proteomes" id="UP001152759">
    <property type="component" value="Chromosome 3"/>
</dbReference>
<dbReference type="FunFam" id="3.40.50.300:FF:000600">
    <property type="entry name" value="Nuclear valosin-containing protein-like"/>
    <property type="match status" value="1"/>
</dbReference>
<dbReference type="Pfam" id="PF17862">
    <property type="entry name" value="AAA_lid_3"/>
    <property type="match status" value="2"/>
</dbReference>
<dbReference type="InterPro" id="IPR050168">
    <property type="entry name" value="AAA_ATPase_domain"/>
</dbReference>
<feature type="compositionally biased region" description="Basic and acidic residues" evidence="4">
    <location>
        <begin position="499"/>
        <end position="508"/>
    </location>
</feature>
<dbReference type="FunFam" id="3.40.50.300:FF:000149">
    <property type="entry name" value="Nuclear valosin-containing protein-like"/>
    <property type="match status" value="1"/>
</dbReference>
<feature type="domain" description="AAA+ ATPase" evidence="5">
    <location>
        <begin position="736"/>
        <end position="873"/>
    </location>
</feature>
<dbReference type="Gene3D" id="1.10.10.2010">
    <property type="match status" value="1"/>
</dbReference>
<dbReference type="GO" id="GO:1990275">
    <property type="term" value="F:preribosome binding"/>
    <property type="evidence" value="ECO:0007669"/>
    <property type="project" value="TreeGrafter"/>
</dbReference>
<feature type="region of interest" description="Disordered" evidence="4">
    <location>
        <begin position="84"/>
        <end position="120"/>
    </location>
</feature>
<feature type="region of interest" description="Disordered" evidence="4">
    <location>
        <begin position="582"/>
        <end position="628"/>
    </location>
</feature>
<dbReference type="CDD" id="cd19511">
    <property type="entry name" value="RecA-like_CDC48_r2-like"/>
    <property type="match status" value="1"/>
</dbReference>
<dbReference type="GO" id="GO:0016887">
    <property type="term" value="F:ATP hydrolysis activity"/>
    <property type="evidence" value="ECO:0007669"/>
    <property type="project" value="InterPro"/>
</dbReference>
<feature type="compositionally biased region" description="Low complexity" evidence="4">
    <location>
        <begin position="87"/>
        <end position="107"/>
    </location>
</feature>
<dbReference type="GO" id="GO:0005524">
    <property type="term" value="F:ATP binding"/>
    <property type="evidence" value="ECO:0007669"/>
    <property type="project" value="UniProtKB-KW"/>
</dbReference>
<reference evidence="6" key="1">
    <citation type="submission" date="2021-12" db="EMBL/GenBank/DDBJ databases">
        <authorList>
            <person name="King R."/>
        </authorList>
    </citation>
    <scope>NUCLEOTIDE SEQUENCE</scope>
</reference>
<dbReference type="Pfam" id="PF16725">
    <property type="entry name" value="Nucleolin_bd"/>
    <property type="match status" value="1"/>
</dbReference>
<dbReference type="InterPro" id="IPR003960">
    <property type="entry name" value="ATPase_AAA_CS"/>
</dbReference>
<dbReference type="KEGG" id="btab:109034490"/>
<evidence type="ECO:0000313" key="7">
    <source>
        <dbReference type="Proteomes" id="UP001152759"/>
    </source>
</evidence>
<accession>A0A9P0AAQ6</accession>
<keyword evidence="3" id="KW-0067">ATP-binding</keyword>
<dbReference type="InterPro" id="IPR003959">
    <property type="entry name" value="ATPase_AAA_core"/>
</dbReference>
<dbReference type="AlphaFoldDB" id="A0A9P0AAQ6"/>
<sequence>MPNYFTKNRHPNNPPFHFSDPQLVPRVRQYIDENRNRQYVDVTMMADSLQQRYPRDYARRKRIAFRGMVSRAYQYLLQQNDYNGRDNSYSSHNNSNINSSFTNDSSNGQSRADEEDNQDDDDIIVDVPEKEPNLVNKQLANLYASSPNVKKNNPNTSTPGQTDQELINLSSDDESNSEQMNSRKRTKISKIADDTEISVTSPAPTEPLPSQVPPSSEVPAPKGQKRKAGEGSLIPPLSLLRRKKREIPLTKSTVTLKDVGGNRKTVEEVIKLLIHLKHPEVYKTIGVTLPRGFLLHGPPGCGKTLLAHAIAGELDLPLLKVAGPELVAGVSGESEERIRDLFEQAVSLAPCILFIDEVDVISSRRESAHRNMEQRIVAQLLCSLDNLDNAEKGNQVLVIGATNRHDSMDPALRRAGRFDREICLGIPDKKSRLQILQILVTNMKLSKNVSLEQLAALTPGYVGADLKSLTREAAIAAVSRICEDVKNKRLKVIQSNDNAKNKESKDDDITIDENSQDITILPEPEKTNETSDKNSDCDIVEVESKSNEAEKSETKEKNGEDVIVEKSFVLTEDRLKESISNYYGDDKKESDVKETEDSSKEVQPMEVEETNEANMKEPANDSEKVPPESDKSKFYCSFGLNSKEAIDESIESLLEWLRDKTPLSEAELSELFVEFADFEKALKTVQPSSKREGFATVPDVTWNDVGSLNDIRQELQMAILAPVQHSELFTRLGLTAPTGVLLCGPPGCGKTLLAKAVANEAGINFISVKGPELLNMYLGESERAVRQCFERARNSQPCVIFFDELDALCPKRSESRDSGGGMRVVNQLLTEMDGVEGRQSVFLMAATNRPDMIDPAVLRPGRLDKILYIGLPSPEGRVDILKALTKNGTCPALHSDVNLNEVGLSELCEGFSGADLAALVREAGVQALREYLEEPSSVLGGLESISLRHFEAALKKIRKSVSDKDQIYYERLRLLYSPSSASSKKKVTESDNASSSKS</sequence>
<dbReference type="Gene3D" id="1.10.8.60">
    <property type="match status" value="2"/>
</dbReference>
<feature type="compositionally biased region" description="Basic and acidic residues" evidence="4">
    <location>
        <begin position="614"/>
        <end position="628"/>
    </location>
</feature>
<dbReference type="InterPro" id="IPR041569">
    <property type="entry name" value="AAA_lid_3"/>
</dbReference>
<dbReference type="GO" id="GO:0042254">
    <property type="term" value="P:ribosome biogenesis"/>
    <property type="evidence" value="ECO:0007669"/>
    <property type="project" value="TreeGrafter"/>
</dbReference>
<dbReference type="InterPro" id="IPR038100">
    <property type="entry name" value="NLV2_N_sf"/>
</dbReference>
<name>A0A9P0AAQ6_BEMTA</name>
<keyword evidence="2" id="KW-0547">Nucleotide-binding</keyword>
<feature type="domain" description="AAA+ ATPase" evidence="5">
    <location>
        <begin position="289"/>
        <end position="428"/>
    </location>
</feature>
<dbReference type="SUPFAM" id="SSF52540">
    <property type="entry name" value="P-loop containing nucleoside triphosphate hydrolases"/>
    <property type="match status" value="2"/>
</dbReference>
<organism evidence="6 7">
    <name type="scientific">Bemisia tabaci</name>
    <name type="common">Sweetpotato whitefly</name>
    <name type="synonym">Aleurodes tabaci</name>
    <dbReference type="NCBI Taxonomy" id="7038"/>
    <lineage>
        <taxon>Eukaryota</taxon>
        <taxon>Metazoa</taxon>
        <taxon>Ecdysozoa</taxon>
        <taxon>Arthropoda</taxon>
        <taxon>Hexapoda</taxon>
        <taxon>Insecta</taxon>
        <taxon>Pterygota</taxon>
        <taxon>Neoptera</taxon>
        <taxon>Paraneoptera</taxon>
        <taxon>Hemiptera</taxon>
        <taxon>Sternorrhyncha</taxon>
        <taxon>Aleyrodoidea</taxon>
        <taxon>Aleyrodidae</taxon>
        <taxon>Aleyrodinae</taxon>
        <taxon>Bemisia</taxon>
    </lineage>
</organism>
<gene>
    <name evidence="6" type="ORF">BEMITA_LOCUS6731</name>
</gene>
<evidence type="ECO:0000256" key="2">
    <source>
        <dbReference type="ARBA" id="ARBA00022741"/>
    </source>
</evidence>
<feature type="region of interest" description="Disordered" evidence="4">
    <location>
        <begin position="979"/>
        <end position="998"/>
    </location>
</feature>
<feature type="region of interest" description="Disordered" evidence="4">
    <location>
        <begin position="145"/>
        <end position="164"/>
    </location>
</feature>
<feature type="compositionally biased region" description="Basic and acidic residues" evidence="4">
    <location>
        <begin position="523"/>
        <end position="559"/>
    </location>
</feature>
<comment type="similarity">
    <text evidence="1">Belongs to the AAA ATPase family.</text>
</comment>
<proteinExistence type="inferred from homology"/>
<evidence type="ECO:0000259" key="5">
    <source>
        <dbReference type="SMART" id="SM00382"/>
    </source>
</evidence>
<dbReference type="PANTHER" id="PTHR23077">
    <property type="entry name" value="AAA-FAMILY ATPASE"/>
    <property type="match status" value="1"/>
</dbReference>
<protein>
    <recommendedName>
        <fullName evidence="5">AAA+ ATPase domain-containing protein</fullName>
    </recommendedName>
</protein>
<dbReference type="PROSITE" id="PS00674">
    <property type="entry name" value="AAA"/>
    <property type="match status" value="2"/>
</dbReference>
<feature type="region of interest" description="Disordered" evidence="4">
    <location>
        <begin position="498"/>
        <end position="559"/>
    </location>
</feature>
<dbReference type="Pfam" id="PF00004">
    <property type="entry name" value="AAA"/>
    <property type="match status" value="2"/>
</dbReference>
<dbReference type="GO" id="GO:0003723">
    <property type="term" value="F:RNA binding"/>
    <property type="evidence" value="ECO:0007669"/>
    <property type="project" value="TreeGrafter"/>
</dbReference>
<feature type="region of interest" description="Disordered" evidence="4">
    <location>
        <begin position="170"/>
        <end position="236"/>
    </location>
</feature>
<dbReference type="InterPro" id="IPR027417">
    <property type="entry name" value="P-loop_NTPase"/>
</dbReference>